<keyword evidence="4" id="KW-1015">Disulfide bond</keyword>
<dbReference type="SUPFAM" id="SSF52833">
    <property type="entry name" value="Thioredoxin-like"/>
    <property type="match status" value="1"/>
</dbReference>
<evidence type="ECO:0000256" key="3">
    <source>
        <dbReference type="ARBA" id="ARBA00023002"/>
    </source>
</evidence>
<keyword evidence="5" id="KW-0676">Redox-active center</keyword>
<protein>
    <submittedName>
        <fullName evidence="8">Peroxiredoxin</fullName>
    </submittedName>
</protein>
<dbReference type="Proteomes" id="UP000235682">
    <property type="component" value="Unassembled WGS sequence"/>
</dbReference>
<feature type="domain" description="Thioredoxin" evidence="7">
    <location>
        <begin position="3"/>
        <end position="152"/>
    </location>
</feature>
<reference evidence="8 9" key="1">
    <citation type="submission" date="2017-09" db="EMBL/GenBank/DDBJ databases">
        <title>Bacterial strain isolated from the female urinary microbiota.</title>
        <authorList>
            <person name="Thomas-White K."/>
            <person name="Kumar N."/>
            <person name="Forster S."/>
            <person name="Putonti C."/>
            <person name="Lawley T."/>
            <person name="Wolfe A.J."/>
        </authorList>
    </citation>
    <scope>NUCLEOTIDE SEQUENCE [LARGE SCALE GENOMIC DNA]</scope>
    <source>
        <strain evidence="8 9">UMB0852</strain>
    </source>
</reference>
<dbReference type="AlphaFoldDB" id="A0A1G8N2A9"/>
<organism evidence="8 9">
    <name type="scientific">Dolosicoccus paucivorans</name>
    <dbReference type="NCBI Taxonomy" id="84521"/>
    <lineage>
        <taxon>Bacteria</taxon>
        <taxon>Bacillati</taxon>
        <taxon>Bacillota</taxon>
        <taxon>Bacilli</taxon>
        <taxon>Lactobacillales</taxon>
        <taxon>Aerococcaceae</taxon>
        <taxon>Dolosicoccus</taxon>
    </lineage>
</organism>
<dbReference type="InterPro" id="IPR050455">
    <property type="entry name" value="Tpx_Peroxidase_subfamily"/>
</dbReference>
<accession>A0A1G8N2A9</accession>
<evidence type="ECO:0000259" key="7">
    <source>
        <dbReference type="PROSITE" id="PS51352"/>
    </source>
</evidence>
<keyword evidence="9" id="KW-1185">Reference proteome</keyword>
<evidence type="ECO:0000256" key="2">
    <source>
        <dbReference type="ARBA" id="ARBA00022862"/>
    </source>
</evidence>
<dbReference type="GO" id="GO:0004601">
    <property type="term" value="F:peroxidase activity"/>
    <property type="evidence" value="ECO:0007669"/>
    <property type="project" value="UniProtKB-KW"/>
</dbReference>
<dbReference type="InterPro" id="IPR000866">
    <property type="entry name" value="AhpC/TSA"/>
</dbReference>
<proteinExistence type="predicted"/>
<evidence type="ECO:0000313" key="9">
    <source>
        <dbReference type="Proteomes" id="UP000235682"/>
    </source>
</evidence>
<keyword evidence="3" id="KW-0560">Oxidoreductase</keyword>
<feature type="active site" description="Cysteine sulfenic acid (-SOH) intermediate; for peroxidase activity" evidence="6">
    <location>
        <position position="45"/>
    </location>
</feature>
<dbReference type="RefSeq" id="WP_092086026.1">
    <property type="nucleotide sequence ID" value="NZ_FNEL01000041.1"/>
</dbReference>
<evidence type="ECO:0000256" key="1">
    <source>
        <dbReference type="ARBA" id="ARBA00022559"/>
    </source>
</evidence>
<dbReference type="PANTHER" id="PTHR43110:SF1">
    <property type="entry name" value="THIOL PEROXIDASE"/>
    <property type="match status" value="1"/>
</dbReference>
<dbReference type="InterPro" id="IPR013766">
    <property type="entry name" value="Thioredoxin_domain"/>
</dbReference>
<sequence length="152" mass="16798">MSLKVGERAPEFTLPSINGKDVSLSDFKGQRILLSFHPLAFTSICGDQVRDLAVHFNDLKEKGIDAVLSISVDPAPAKKVWAMSLDINPEEIIFLSDFEPKGEVAKKYDAYIEDWGMSGRNTYVIDGDGMIEIAIDNDPGQLPDLESLIEKL</sequence>
<dbReference type="Pfam" id="PF00578">
    <property type="entry name" value="AhpC-TSA"/>
    <property type="match status" value="1"/>
</dbReference>
<keyword evidence="1" id="KW-0575">Peroxidase</keyword>
<dbReference type="InterPro" id="IPR024706">
    <property type="entry name" value="Peroxiredoxin_AhpC-typ"/>
</dbReference>
<dbReference type="PANTHER" id="PTHR43110">
    <property type="entry name" value="THIOL PEROXIDASE"/>
    <property type="match status" value="1"/>
</dbReference>
<evidence type="ECO:0000313" key="8">
    <source>
        <dbReference type="EMBL" id="PMC58111.1"/>
    </source>
</evidence>
<dbReference type="Gene3D" id="3.40.30.10">
    <property type="entry name" value="Glutaredoxin"/>
    <property type="match status" value="1"/>
</dbReference>
<evidence type="ECO:0000256" key="6">
    <source>
        <dbReference type="PIRSR" id="PIRSR000239-1"/>
    </source>
</evidence>
<evidence type="ECO:0000256" key="4">
    <source>
        <dbReference type="ARBA" id="ARBA00023157"/>
    </source>
</evidence>
<evidence type="ECO:0000256" key="5">
    <source>
        <dbReference type="ARBA" id="ARBA00023284"/>
    </source>
</evidence>
<dbReference type="PROSITE" id="PS51352">
    <property type="entry name" value="THIOREDOXIN_2"/>
    <property type="match status" value="1"/>
</dbReference>
<dbReference type="STRING" id="84521.SAMN04487994_10419"/>
<dbReference type="PIRSF" id="PIRSF000239">
    <property type="entry name" value="AHPC"/>
    <property type="match status" value="1"/>
</dbReference>
<keyword evidence="2" id="KW-0049">Antioxidant</keyword>
<dbReference type="InterPro" id="IPR036249">
    <property type="entry name" value="Thioredoxin-like_sf"/>
</dbReference>
<dbReference type="EMBL" id="PNHE01000025">
    <property type="protein sequence ID" value="PMC58111.1"/>
    <property type="molecule type" value="Genomic_DNA"/>
</dbReference>
<comment type="caution">
    <text evidence="8">The sequence shown here is derived from an EMBL/GenBank/DDBJ whole genome shotgun (WGS) entry which is preliminary data.</text>
</comment>
<dbReference type="OrthoDB" id="9812811at2"/>
<name>A0A1G8N2A9_9LACT</name>
<gene>
    <name evidence="8" type="ORF">CJ205_06130</name>
</gene>